<gene>
    <name evidence="1" type="ORF">OM075_24030</name>
</gene>
<protein>
    <submittedName>
        <fullName evidence="1">Uncharacterized protein</fullName>
    </submittedName>
</protein>
<dbReference type="Proteomes" id="UP001209229">
    <property type="component" value="Unassembled WGS sequence"/>
</dbReference>
<dbReference type="AlphaFoldDB" id="A0AAE3MAP5"/>
<keyword evidence="2" id="KW-1185">Reference proteome</keyword>
<evidence type="ECO:0000313" key="1">
    <source>
        <dbReference type="EMBL" id="MCW3789550.1"/>
    </source>
</evidence>
<organism evidence="1 2">
    <name type="scientific">Plebeiibacterium sediminum</name>
    <dbReference type="NCBI Taxonomy" id="2992112"/>
    <lineage>
        <taxon>Bacteria</taxon>
        <taxon>Pseudomonadati</taxon>
        <taxon>Bacteroidota</taxon>
        <taxon>Bacteroidia</taxon>
        <taxon>Marinilabiliales</taxon>
        <taxon>Marinilabiliaceae</taxon>
        <taxon>Plebeiibacterium</taxon>
    </lineage>
</organism>
<reference evidence="1" key="1">
    <citation type="submission" date="2022-10" db="EMBL/GenBank/DDBJ databases">
        <authorList>
            <person name="Yu W.X."/>
        </authorList>
    </citation>
    <scope>NUCLEOTIDE SEQUENCE</scope>
    <source>
        <strain evidence="1">AAT</strain>
    </source>
</reference>
<evidence type="ECO:0000313" key="2">
    <source>
        <dbReference type="Proteomes" id="UP001209229"/>
    </source>
</evidence>
<dbReference type="RefSeq" id="WP_301193098.1">
    <property type="nucleotide sequence ID" value="NZ_JAPDPJ010000124.1"/>
</dbReference>
<comment type="caution">
    <text evidence="1">The sequence shown here is derived from an EMBL/GenBank/DDBJ whole genome shotgun (WGS) entry which is preliminary data.</text>
</comment>
<accession>A0AAE3MAP5</accession>
<sequence>MDYFNELCTTKIDHFGQLFSIYKDQIIEANGKTFNSSYYNLNTEIKLYLEQKEECKQELNGIRIYHNNNAAYISASLLTNYELYSYICMGRDTSLNYPLLFKLGKKSDVATSEENFEFYDTIERVYNDAEKSVESMISFYCNHLIDSYPPDKFIDSSLFSVRNPDQNSKGDFQFRLIISRHITYLESFRQISLNHSSKLINLNYREKVILNLYLVRIIVKYCKLYCDNFTKIKDLVPVDDFNPLNNSYKVYNRFLKYGNNIINNENDNFDPIE</sequence>
<proteinExistence type="predicted"/>
<name>A0AAE3MAP5_9BACT</name>
<dbReference type="EMBL" id="JAPDPJ010000124">
    <property type="protein sequence ID" value="MCW3789550.1"/>
    <property type="molecule type" value="Genomic_DNA"/>
</dbReference>